<dbReference type="GO" id="GO:0035097">
    <property type="term" value="C:histone methyltransferase complex"/>
    <property type="evidence" value="ECO:0007669"/>
    <property type="project" value="TreeGrafter"/>
</dbReference>
<dbReference type="PANTHER" id="PTHR12693">
    <property type="entry name" value="MENIN"/>
    <property type="match status" value="1"/>
</dbReference>
<dbReference type="PANTHER" id="PTHR12693:SF3">
    <property type="entry name" value="MENIN"/>
    <property type="match status" value="1"/>
</dbReference>
<evidence type="ECO:0000256" key="5">
    <source>
        <dbReference type="ARBA" id="ARBA00022853"/>
    </source>
</evidence>
<dbReference type="GO" id="GO:0000976">
    <property type="term" value="F:transcription cis-regulatory region binding"/>
    <property type="evidence" value="ECO:0007669"/>
    <property type="project" value="TreeGrafter"/>
</dbReference>
<keyword evidence="9" id="KW-0539">Nucleus</keyword>
<dbReference type="EMBL" id="JAGRRH010000023">
    <property type="protein sequence ID" value="KAG7344549.1"/>
    <property type="molecule type" value="Genomic_DNA"/>
</dbReference>
<dbReference type="InterPro" id="IPR007747">
    <property type="entry name" value="Menin"/>
</dbReference>
<organism evidence="10 11">
    <name type="scientific">Nitzschia inconspicua</name>
    <dbReference type="NCBI Taxonomy" id="303405"/>
    <lineage>
        <taxon>Eukaryota</taxon>
        <taxon>Sar</taxon>
        <taxon>Stramenopiles</taxon>
        <taxon>Ochrophyta</taxon>
        <taxon>Bacillariophyta</taxon>
        <taxon>Bacillariophyceae</taxon>
        <taxon>Bacillariophycidae</taxon>
        <taxon>Bacillariales</taxon>
        <taxon>Bacillariaceae</taxon>
        <taxon>Nitzschia</taxon>
    </lineage>
</organism>
<dbReference type="GO" id="GO:0006357">
    <property type="term" value="P:regulation of transcription by RNA polymerase II"/>
    <property type="evidence" value="ECO:0007669"/>
    <property type="project" value="TreeGrafter"/>
</dbReference>
<dbReference type="OrthoDB" id="5962932at2759"/>
<evidence type="ECO:0000256" key="4">
    <source>
        <dbReference type="ARBA" id="ARBA00022553"/>
    </source>
</evidence>
<keyword evidence="3" id="KW-0678">Repressor</keyword>
<dbReference type="Pfam" id="PF05053">
    <property type="entry name" value="Menin"/>
    <property type="match status" value="2"/>
</dbReference>
<evidence type="ECO:0000313" key="10">
    <source>
        <dbReference type="EMBL" id="KAG7344549.1"/>
    </source>
</evidence>
<dbReference type="GO" id="GO:0000403">
    <property type="term" value="F:Y-form DNA binding"/>
    <property type="evidence" value="ECO:0007669"/>
    <property type="project" value="TreeGrafter"/>
</dbReference>
<dbReference type="GO" id="GO:0003682">
    <property type="term" value="F:chromatin binding"/>
    <property type="evidence" value="ECO:0007669"/>
    <property type="project" value="TreeGrafter"/>
</dbReference>
<protein>
    <recommendedName>
        <fullName evidence="2">Menin</fullName>
    </recommendedName>
</protein>
<dbReference type="AlphaFoldDB" id="A0A9K3PGX3"/>
<keyword evidence="11" id="KW-1185">Reference proteome</keyword>
<sequence>MPQMIFVDEESEGEEGNALFRQRLPPQDSLHWQMLNHRPGDGLLTDQVLLLRSFEDDLGRIDADLSETVNHDTSDWHYNLVLARWSCIFGYCEALATHKDPLRRFDLFPIPIDALRRLVQEEFVPLIKSAVENLPDATIKSTITRTNDNILSIQSVQNRHRERVQGISNAIWQQTLPKANIKDELHANSVYVCLRGKSVDKKSLDCFGAAVTTIAALHVLRNDSQQEEYRVQSYLTLSEDHAYERHEVVSNVVDNQPDNVSKISGTCEVAIPGTTNLAKSKRGRDISITLENNNNVSGGKPNQRIVPENSWLYMAKNPVVCKTLPMALVAIVGNMNPTIEMPSSANKPILASGQLYDMKRDLLWILYDRGHMKEFPFGLMELGDCEEHRESSRGKEEVELNSLDFIPQYQQLSSSFHRPPITITRNEQLFLEAIHINRSVFEESQVYPYFYAAHFHKNAGKELGHEEEYRLVEAMYLYSRAAYVASQYPYHIGCMQLNKHVTSVAMLIADDMMTVEDESHGGSNRKKVPRSWHYTKNAVAFGTWLVGFYDSLLYWEETSGENTNFVEILNLSHKYFLGKLIALLAQEVRIQVLAKILEQTKDPSGSDAPEPLVRCVAHGSLSYFGSLRSKRLSTKGLLWAALSKTKVSVPEIAMVISTDGEACDTRSSHRTKRLRR</sequence>
<dbReference type="GO" id="GO:0006325">
    <property type="term" value="P:chromatin organization"/>
    <property type="evidence" value="ECO:0007669"/>
    <property type="project" value="UniProtKB-KW"/>
</dbReference>
<keyword evidence="6" id="KW-0805">Transcription regulation</keyword>
<evidence type="ECO:0000256" key="2">
    <source>
        <dbReference type="ARBA" id="ARBA00021162"/>
    </source>
</evidence>
<gene>
    <name evidence="10" type="ORF">IV203_022557</name>
</gene>
<reference evidence="10" key="2">
    <citation type="submission" date="2021-04" db="EMBL/GenBank/DDBJ databases">
        <authorList>
            <person name="Podell S."/>
        </authorList>
    </citation>
    <scope>NUCLEOTIDE SEQUENCE</scope>
    <source>
        <strain evidence="10">Hildebrandi</strain>
    </source>
</reference>
<keyword evidence="7" id="KW-0238">DNA-binding</keyword>
<dbReference type="GO" id="GO:0008285">
    <property type="term" value="P:negative regulation of cell population proliferation"/>
    <property type="evidence" value="ECO:0007669"/>
    <property type="project" value="TreeGrafter"/>
</dbReference>
<keyword evidence="4" id="KW-0597">Phosphoprotein</keyword>
<evidence type="ECO:0000256" key="6">
    <source>
        <dbReference type="ARBA" id="ARBA00023015"/>
    </source>
</evidence>
<proteinExistence type="predicted"/>
<evidence type="ECO:0000313" key="11">
    <source>
        <dbReference type="Proteomes" id="UP000693970"/>
    </source>
</evidence>
<accession>A0A9K3PGX3</accession>
<reference evidence="10" key="1">
    <citation type="journal article" date="2021" name="Sci. Rep.">
        <title>Diploid genomic architecture of Nitzschia inconspicua, an elite biomass production diatom.</title>
        <authorList>
            <person name="Oliver A."/>
            <person name="Podell S."/>
            <person name="Pinowska A."/>
            <person name="Traller J.C."/>
            <person name="Smith S.R."/>
            <person name="McClure R."/>
            <person name="Beliaev A."/>
            <person name="Bohutskyi P."/>
            <person name="Hill E.A."/>
            <person name="Rabines A."/>
            <person name="Zheng H."/>
            <person name="Allen L.Z."/>
            <person name="Kuo A."/>
            <person name="Grigoriev I.V."/>
            <person name="Allen A.E."/>
            <person name="Hazlebeck D."/>
            <person name="Allen E.E."/>
        </authorList>
    </citation>
    <scope>NUCLEOTIDE SEQUENCE</scope>
    <source>
        <strain evidence="10">Hildebrandi</strain>
    </source>
</reference>
<dbReference type="Proteomes" id="UP000693970">
    <property type="component" value="Unassembled WGS sequence"/>
</dbReference>
<comment type="caution">
    <text evidence="10">The sequence shown here is derived from an EMBL/GenBank/DDBJ whole genome shotgun (WGS) entry which is preliminary data.</text>
</comment>
<evidence type="ECO:0000256" key="3">
    <source>
        <dbReference type="ARBA" id="ARBA00022491"/>
    </source>
</evidence>
<evidence type="ECO:0000256" key="8">
    <source>
        <dbReference type="ARBA" id="ARBA00023163"/>
    </source>
</evidence>
<keyword evidence="5" id="KW-0156">Chromatin regulator</keyword>
<evidence type="ECO:0000256" key="1">
    <source>
        <dbReference type="ARBA" id="ARBA00004123"/>
    </source>
</evidence>
<dbReference type="GO" id="GO:0000785">
    <property type="term" value="C:chromatin"/>
    <property type="evidence" value="ECO:0007669"/>
    <property type="project" value="TreeGrafter"/>
</dbReference>
<evidence type="ECO:0000256" key="9">
    <source>
        <dbReference type="ARBA" id="ARBA00023242"/>
    </source>
</evidence>
<keyword evidence="8" id="KW-0804">Transcription</keyword>
<dbReference type="GO" id="GO:0045786">
    <property type="term" value="P:negative regulation of cell cycle"/>
    <property type="evidence" value="ECO:0007669"/>
    <property type="project" value="TreeGrafter"/>
</dbReference>
<name>A0A9K3PGX3_9STRA</name>
<comment type="subcellular location">
    <subcellularLocation>
        <location evidence="1">Nucleus</location>
    </subcellularLocation>
</comment>
<evidence type="ECO:0000256" key="7">
    <source>
        <dbReference type="ARBA" id="ARBA00023125"/>
    </source>
</evidence>